<dbReference type="InterPro" id="IPR001268">
    <property type="entry name" value="NADH_UbQ_OxRdtase_30kDa_su"/>
</dbReference>
<keyword evidence="8" id="KW-1185">Reference proteome</keyword>
<comment type="catalytic activity">
    <reaction evidence="3 5">
        <text>a quinone + NADH + 5 H(+)(in) = a quinol + NAD(+) + 4 H(+)(out)</text>
        <dbReference type="Rhea" id="RHEA:57888"/>
        <dbReference type="ChEBI" id="CHEBI:15378"/>
        <dbReference type="ChEBI" id="CHEBI:24646"/>
        <dbReference type="ChEBI" id="CHEBI:57540"/>
        <dbReference type="ChEBI" id="CHEBI:57945"/>
        <dbReference type="ChEBI" id="CHEBI:132124"/>
    </reaction>
</comment>
<evidence type="ECO:0000256" key="2">
    <source>
        <dbReference type="ARBA" id="ARBA00022448"/>
    </source>
</evidence>
<dbReference type="PANTHER" id="PTHR10884:SF14">
    <property type="entry name" value="NADH DEHYDROGENASE [UBIQUINONE] IRON-SULFUR PROTEIN 3, MITOCHONDRIAL"/>
    <property type="match status" value="1"/>
</dbReference>
<dbReference type="InterPro" id="IPR020396">
    <property type="entry name" value="NADH_UbQ_OxRdtase_CS"/>
</dbReference>
<dbReference type="InterPro" id="IPR010218">
    <property type="entry name" value="NADH_DH_suC"/>
</dbReference>
<comment type="function">
    <text evidence="3">NDH-1 shuttles electrons from NADH, via FMN and iron-sulfur (Fe-S) centers, to quinones in the respiratory chain. The immediate electron acceptor for the enzyme in this species is believed to be a menaquinone. Couples the redox reaction to proton translocation (for every two electrons transferred, four hydrogen ions are translocated across the cytoplasmic membrane), and thus conserves the redox energy in a proton gradient.</text>
</comment>
<evidence type="ECO:0000313" key="8">
    <source>
        <dbReference type="Proteomes" id="UP000002875"/>
    </source>
</evidence>
<dbReference type="EC" id="7.1.1.-" evidence="3"/>
<dbReference type="EMBL" id="CP002961">
    <property type="protein sequence ID" value="AFK04862.1"/>
    <property type="molecule type" value="Genomic_DNA"/>
</dbReference>
<evidence type="ECO:0000256" key="4">
    <source>
        <dbReference type="RuleBase" id="RU003456"/>
    </source>
</evidence>
<dbReference type="Gene3D" id="3.30.460.80">
    <property type="entry name" value="NADH:ubiquinone oxidoreductase, 30kDa subunit"/>
    <property type="match status" value="1"/>
</dbReference>
<keyword evidence="2 3" id="KW-0813">Transport</keyword>
<evidence type="ECO:0000259" key="6">
    <source>
        <dbReference type="Pfam" id="PF00329"/>
    </source>
</evidence>
<keyword evidence="3 4" id="KW-0520">NAD</keyword>
<keyword evidence="3" id="KW-1003">Cell membrane</keyword>
<dbReference type="PANTHER" id="PTHR10884">
    <property type="entry name" value="NADH DEHYDROGENASE UBIQUINONE IRON-SULFUR PROTEIN 3"/>
    <property type="match status" value="1"/>
</dbReference>
<dbReference type="Proteomes" id="UP000002875">
    <property type="component" value="Chromosome"/>
</dbReference>
<protein>
    <recommendedName>
        <fullName evidence="3">NADH-quinone oxidoreductase subunit C</fullName>
        <ecNumber evidence="3">7.1.1.-</ecNumber>
    </recommendedName>
    <alternativeName>
        <fullName evidence="3">NADH dehydrogenase I subunit C</fullName>
    </alternativeName>
    <alternativeName>
        <fullName evidence="3">NDH-1 subunit C</fullName>
    </alternativeName>
</protein>
<gene>
    <name evidence="3" type="primary">nuoC</name>
    <name evidence="7" type="ordered locus">Emtol_3736</name>
</gene>
<comment type="subunit">
    <text evidence="3">NDH-1 is composed of 14 different subunits. Subunits NuoB, C, D, E, F, and G constitute the peripheral sector of the complex.</text>
</comment>
<reference evidence="7 8" key="1">
    <citation type="submission" date="2011-07" db="EMBL/GenBank/DDBJ databases">
        <title>The complete genome of chromosome of Emticicia oligotrophica DSM 17448.</title>
        <authorList>
            <consortium name="US DOE Joint Genome Institute (JGI-PGF)"/>
            <person name="Lucas S."/>
            <person name="Han J."/>
            <person name="Lapidus A."/>
            <person name="Bruce D."/>
            <person name="Goodwin L."/>
            <person name="Pitluck S."/>
            <person name="Peters L."/>
            <person name="Kyrpides N."/>
            <person name="Mavromatis K."/>
            <person name="Ivanova N."/>
            <person name="Ovchinnikova G."/>
            <person name="Teshima H."/>
            <person name="Detter J.C."/>
            <person name="Tapia R."/>
            <person name="Han C."/>
            <person name="Land M."/>
            <person name="Hauser L."/>
            <person name="Markowitz V."/>
            <person name="Cheng J.-F."/>
            <person name="Hugenholtz P."/>
            <person name="Woyke T."/>
            <person name="Wu D."/>
            <person name="Tindall B."/>
            <person name="Pomrenke H."/>
            <person name="Brambilla E."/>
            <person name="Klenk H.-P."/>
            <person name="Eisen J.A."/>
        </authorList>
    </citation>
    <scope>NUCLEOTIDE SEQUENCE [LARGE SCALE GENOMIC DNA]</scope>
    <source>
        <strain evidence="7 8">DSM 17448</strain>
    </source>
</reference>
<dbReference type="HAMAP" id="MF_01357">
    <property type="entry name" value="NDH1_NuoC"/>
    <property type="match status" value="1"/>
</dbReference>
<keyword evidence="3" id="KW-0997">Cell inner membrane</keyword>
<evidence type="ECO:0000256" key="3">
    <source>
        <dbReference type="HAMAP-Rule" id="MF_01357"/>
    </source>
</evidence>
<dbReference type="SUPFAM" id="SSF143243">
    <property type="entry name" value="Nqo5-like"/>
    <property type="match status" value="1"/>
</dbReference>
<proteinExistence type="inferred from homology"/>
<feature type="domain" description="NADH:ubiquinone oxidoreductase 30kDa subunit" evidence="6">
    <location>
        <begin position="31"/>
        <end position="156"/>
    </location>
</feature>
<evidence type="ECO:0000256" key="1">
    <source>
        <dbReference type="ARBA" id="ARBA00007569"/>
    </source>
</evidence>
<keyword evidence="3 4" id="KW-1278">Translocase</keyword>
<accession>A0ABN4AT31</accession>
<dbReference type="NCBIfam" id="TIGR01961">
    <property type="entry name" value="NuoC_fam"/>
    <property type="match status" value="1"/>
</dbReference>
<keyword evidence="3 5" id="KW-0874">Quinone</keyword>
<comment type="similarity">
    <text evidence="1 3 4">Belongs to the complex I 30 kDa subunit family.</text>
</comment>
<name>A0ABN4AT31_EMTOG</name>
<dbReference type="PROSITE" id="PS00542">
    <property type="entry name" value="COMPLEX1_30K"/>
    <property type="match status" value="1"/>
</dbReference>
<organism evidence="7 8">
    <name type="scientific">Emticicia oligotrophica (strain DSM 17448 / CIP 109782 / MTCC 6937 / GPTSA100-15)</name>
    <dbReference type="NCBI Taxonomy" id="929562"/>
    <lineage>
        <taxon>Bacteria</taxon>
        <taxon>Pseudomonadati</taxon>
        <taxon>Bacteroidota</taxon>
        <taxon>Cytophagia</taxon>
        <taxon>Cytophagales</taxon>
        <taxon>Leadbetterellaceae</taxon>
        <taxon>Emticicia</taxon>
    </lineage>
</organism>
<sequence>MGFEEIKGLIISMFGSDIILKEDKVSPQPSITIPNERLLEVCQFLHVQPQLYFDFLACITGIDNGPEVGTMEVIYHFTSIPYEHNFVLKVEISRNKEGEPLPKVYSLTPIWRTADWHEREVFDLLGIDFIGHPDLRRILMPADWQGYPLRKDYEEQTEYHGIIVKYYFF</sequence>
<keyword evidence="3" id="KW-0472">Membrane</keyword>
<evidence type="ECO:0000313" key="7">
    <source>
        <dbReference type="EMBL" id="AFK04862.1"/>
    </source>
</evidence>
<dbReference type="InterPro" id="IPR037232">
    <property type="entry name" value="NADH_quin_OxRdtase_su_C/D-like"/>
</dbReference>
<comment type="subcellular location">
    <subcellularLocation>
        <location evidence="3">Cell inner membrane</location>
        <topology evidence="3">Peripheral membrane protein</topology>
        <orientation evidence="3">Cytoplasmic side</orientation>
    </subcellularLocation>
</comment>
<dbReference type="Pfam" id="PF00329">
    <property type="entry name" value="Complex1_30kDa"/>
    <property type="match status" value="1"/>
</dbReference>
<evidence type="ECO:0000256" key="5">
    <source>
        <dbReference type="RuleBase" id="RU003582"/>
    </source>
</evidence>